<protein>
    <submittedName>
        <fullName evidence="1">12,18-didecarboxysiroheme deacetylase</fullName>
    </submittedName>
</protein>
<dbReference type="EMBL" id="QYBA01000211">
    <property type="protein sequence ID" value="TKY91357.1"/>
    <property type="molecule type" value="Genomic_DNA"/>
</dbReference>
<dbReference type="Proteomes" id="UP000315423">
    <property type="component" value="Unassembled WGS sequence"/>
</dbReference>
<evidence type="ECO:0000313" key="2">
    <source>
        <dbReference type="Proteomes" id="UP000315423"/>
    </source>
</evidence>
<accession>A0AC61SA28</accession>
<proteinExistence type="predicted"/>
<name>A0AC61SA28_9EURY</name>
<evidence type="ECO:0000313" key="1">
    <source>
        <dbReference type="EMBL" id="TKY91357.1"/>
    </source>
</evidence>
<organism evidence="1 2">
    <name type="scientific">Candidatus Methanomarinus sp</name>
    <dbReference type="NCBI Taxonomy" id="3386244"/>
    <lineage>
        <taxon>Archaea</taxon>
        <taxon>Methanobacteriati</taxon>
        <taxon>Methanobacteriota</taxon>
        <taxon>Stenosarchaea group</taxon>
        <taxon>Methanomicrobia</taxon>
        <taxon>Methanosarcinales</taxon>
        <taxon>ANME-2 cluster</taxon>
        <taxon>Candidatus Methanocomedenaceae</taxon>
        <taxon>Candidatus Methanomarinus</taxon>
    </lineage>
</organism>
<reference evidence="1" key="1">
    <citation type="submission" date="2018-09" db="EMBL/GenBank/DDBJ databases">
        <title>A genomic encyclopedia of anaerobic methanotrophic archaea.</title>
        <authorList>
            <person name="Skennerton C.T."/>
            <person name="Chadwick G.L."/>
            <person name="Laso-Perez R."/>
            <person name="Leu A.O."/>
            <person name="Speth D.R."/>
            <person name="Yu H."/>
            <person name="Morgan-Lang C."/>
            <person name="Hatzenpichler R."/>
            <person name="Goudeau D."/>
            <person name="Malmstrom R."/>
            <person name="Woyke T."/>
            <person name="Hallam S."/>
            <person name="Tyson G.W."/>
            <person name="Wegener G."/>
            <person name="Boetius A."/>
            <person name="Orphan V.J."/>
        </authorList>
    </citation>
    <scope>NUCLEOTIDE SEQUENCE</scope>
    <source>
        <strain evidence="1">CONS3730D10UFb2</strain>
    </source>
</reference>
<gene>
    <name evidence="1" type="primary">ahbC</name>
    <name evidence="1" type="ORF">C5S46_06260</name>
</gene>
<sequence>MIGISKLYCGTVEPSDALRYGRDSATLPSHLLQFSKDKKPVVVWNMGRRCNLHCVHCYAQSRDIDYTDELTTQQGKELIDDLAEFGSPVILFSGGEPIMRKDLPELALYAKSKGMRAVISTNGTLIDKKMARVLKEIGLSYVGISLDGVRETNDAFRGMQGAYDAALNGLRNCRNEGIKVGLRFTINKQNVKDIPAIFDIIETENIPRICFYHLVYAGRGSKLIEEDLTHEESRRTLDLIMDRTNILYEKGMEVEVLTVDNHCDGPYIYLRLLKEDPKRAAEVYELLKMNEGNSSGIGIGCVSWDGAVHADQFWRHYSFGNVKQKKFSEIWTDLSDELMAGLKDRKPAIKANADRCAKCKWLDVCNGNFRVRAEAVYDNVWADDPACYLTEEEIGYDEVRSE</sequence>
<comment type="caution">
    <text evidence="1">The sequence shown here is derived from an EMBL/GenBank/DDBJ whole genome shotgun (WGS) entry which is preliminary data.</text>
</comment>